<keyword evidence="4" id="KW-0449">Lipoprotein</keyword>
<evidence type="ECO:0000259" key="6">
    <source>
        <dbReference type="Pfam" id="PF04355"/>
    </source>
</evidence>
<dbReference type="PANTHER" id="PTHR37482">
    <property type="entry name" value="OUTER MEMBRANE PROTEIN ASSEMBLY FACTOR BAME"/>
    <property type="match status" value="1"/>
</dbReference>
<evidence type="ECO:0000256" key="5">
    <source>
        <dbReference type="SAM" id="MobiDB-lite"/>
    </source>
</evidence>
<dbReference type="HAMAP" id="MF_00925">
    <property type="entry name" value="OM_assembly_BamE"/>
    <property type="match status" value="1"/>
</dbReference>
<dbReference type="Proteomes" id="UP001501671">
    <property type="component" value="Unassembled WGS sequence"/>
</dbReference>
<feature type="compositionally biased region" description="Low complexity" evidence="5">
    <location>
        <begin position="229"/>
        <end position="243"/>
    </location>
</feature>
<keyword evidence="4" id="KW-0564">Palmitate</keyword>
<dbReference type="InterPro" id="IPR037873">
    <property type="entry name" value="BamE-like"/>
</dbReference>
<accession>A0ABP8GP27</accession>
<comment type="function">
    <text evidence="4">Part of the outer membrane protein assembly complex, which is involved in assembly and insertion of beta-barrel proteins into the outer membrane.</text>
</comment>
<comment type="caution">
    <text evidence="7">The sequence shown here is derived from an EMBL/GenBank/DDBJ whole genome shotgun (WGS) entry which is preliminary data.</text>
</comment>
<keyword evidence="3 4" id="KW-0998">Cell outer membrane</keyword>
<gene>
    <name evidence="4" type="primary">bamE</name>
    <name evidence="7" type="ORF">GCM10023144_12850</name>
</gene>
<evidence type="ECO:0000256" key="4">
    <source>
        <dbReference type="HAMAP-Rule" id="MF_00925"/>
    </source>
</evidence>
<keyword evidence="1 4" id="KW-0732">Signal</keyword>
<organism evidence="7 8">
    <name type="scientific">Pigmentiphaga soli</name>
    <dbReference type="NCBI Taxonomy" id="1007095"/>
    <lineage>
        <taxon>Bacteria</taxon>
        <taxon>Pseudomonadati</taxon>
        <taxon>Pseudomonadota</taxon>
        <taxon>Betaproteobacteria</taxon>
        <taxon>Burkholderiales</taxon>
        <taxon>Alcaligenaceae</taxon>
        <taxon>Pigmentiphaga</taxon>
    </lineage>
</organism>
<reference evidence="8" key="1">
    <citation type="journal article" date="2019" name="Int. J. Syst. Evol. Microbiol.">
        <title>The Global Catalogue of Microorganisms (GCM) 10K type strain sequencing project: providing services to taxonomists for standard genome sequencing and annotation.</title>
        <authorList>
            <consortium name="The Broad Institute Genomics Platform"/>
            <consortium name="The Broad Institute Genome Sequencing Center for Infectious Disease"/>
            <person name="Wu L."/>
            <person name="Ma J."/>
        </authorList>
    </citation>
    <scope>NUCLEOTIDE SEQUENCE [LARGE SCALE GENOMIC DNA]</scope>
    <source>
        <strain evidence="8">JCM 17666</strain>
    </source>
</reference>
<dbReference type="PANTHER" id="PTHR37482:SF1">
    <property type="entry name" value="OUTER MEMBRANE PROTEIN ASSEMBLY FACTOR BAME"/>
    <property type="match status" value="1"/>
</dbReference>
<comment type="subcellular location">
    <subcellularLocation>
        <location evidence="4">Cell outer membrane</location>
        <topology evidence="4">Lipid-anchor</topology>
    </subcellularLocation>
</comment>
<dbReference type="Gene3D" id="3.30.1450.10">
    <property type="match status" value="1"/>
</dbReference>
<keyword evidence="2 4" id="KW-0472">Membrane</keyword>
<dbReference type="Pfam" id="PF04355">
    <property type="entry name" value="BamE"/>
    <property type="match status" value="1"/>
</dbReference>
<feature type="region of interest" description="Disordered" evidence="5">
    <location>
        <begin position="125"/>
        <end position="253"/>
    </location>
</feature>
<comment type="similarity">
    <text evidence="4">Belongs to the BamE family.</text>
</comment>
<keyword evidence="8" id="KW-1185">Reference proteome</keyword>
<evidence type="ECO:0000256" key="3">
    <source>
        <dbReference type="ARBA" id="ARBA00023237"/>
    </source>
</evidence>
<sequence length="253" mass="26476">MPNAVTRTLRPSAGRVRRSARLAPLAAIALLAGCSSINNYVPTFIRPYRPDVQQGNWITQSQVDLLRPGMTREQVRFALGSPTLTDIFHADRWDYPYLFKGGKSGVTEERKFSVYFADDRLVRWEGDPQPARQPFQTTDTIKTMPPAPAAAVPAAPQASQPPQASGPDSQSAPGQAGAPDAQAAPDQTGAPASQAAPGQPGGAAPQGQAAPPAPGAVISPPLIPDRNRPPTTDGTPAPAALDPSAQPSATPKE</sequence>
<evidence type="ECO:0000313" key="8">
    <source>
        <dbReference type="Proteomes" id="UP001501671"/>
    </source>
</evidence>
<dbReference type="PROSITE" id="PS51257">
    <property type="entry name" value="PROKAR_LIPOPROTEIN"/>
    <property type="match status" value="1"/>
</dbReference>
<name>A0ABP8GP27_9BURK</name>
<dbReference type="InterPro" id="IPR026592">
    <property type="entry name" value="BamE"/>
</dbReference>
<evidence type="ECO:0000256" key="1">
    <source>
        <dbReference type="ARBA" id="ARBA00022729"/>
    </source>
</evidence>
<dbReference type="InterPro" id="IPR007450">
    <property type="entry name" value="BamE_dom"/>
</dbReference>
<feature type="domain" description="Outer membrane protein assembly factor BamE" evidence="6">
    <location>
        <begin position="55"/>
        <end position="125"/>
    </location>
</feature>
<dbReference type="EMBL" id="BAABFO010000005">
    <property type="protein sequence ID" value="GAA4327810.1"/>
    <property type="molecule type" value="Genomic_DNA"/>
</dbReference>
<evidence type="ECO:0000256" key="2">
    <source>
        <dbReference type="ARBA" id="ARBA00023136"/>
    </source>
</evidence>
<evidence type="ECO:0000313" key="7">
    <source>
        <dbReference type="EMBL" id="GAA4327810.1"/>
    </source>
</evidence>
<proteinExistence type="inferred from homology"/>
<comment type="subunit">
    <text evidence="4">Part of the Bam complex.</text>
</comment>
<feature type="compositionally biased region" description="Low complexity" evidence="5">
    <location>
        <begin position="149"/>
        <end position="210"/>
    </location>
</feature>
<protein>
    <recommendedName>
        <fullName evidence="4">Outer membrane protein assembly factor BamE</fullName>
    </recommendedName>
</protein>